<feature type="signal peptide" evidence="9">
    <location>
        <begin position="1"/>
        <end position="27"/>
    </location>
</feature>
<dbReference type="GO" id="GO:0032469">
    <property type="term" value="P:endoplasmic reticulum calcium ion homeostasis"/>
    <property type="evidence" value="ECO:0007669"/>
    <property type="project" value="InterPro"/>
</dbReference>
<evidence type="ECO:0000256" key="5">
    <source>
        <dbReference type="ARBA" id="ARBA00034746"/>
    </source>
</evidence>
<feature type="compositionally biased region" description="Basic and acidic residues" evidence="8">
    <location>
        <begin position="78"/>
        <end position="90"/>
    </location>
</feature>
<keyword evidence="9" id="KW-0732">Signal</keyword>
<keyword evidence="1" id="KW-0812">Transmembrane</keyword>
<dbReference type="PANTHER" id="PTHR12883:SF0">
    <property type="entry name" value="PAT COMPLEX SUBUNIT CCDC47"/>
    <property type="match status" value="1"/>
</dbReference>
<dbReference type="EnsemblMetazoa" id="XM_022810341">
    <property type="protein sequence ID" value="XP_022666076"/>
    <property type="gene ID" value="LOC111252442"/>
</dbReference>
<protein>
    <recommendedName>
        <fullName evidence="6">PAT complex subunit CCDC47</fullName>
    </recommendedName>
    <alternativeName>
        <fullName evidence="7">Coiled-coil domain-containing protein 47</fullName>
    </alternativeName>
</protein>
<comment type="similarity">
    <text evidence="5">Belongs to the CCDC47 family.</text>
</comment>
<dbReference type="EnsemblMetazoa" id="XM_022810340">
    <property type="protein sequence ID" value="XP_022666075"/>
    <property type="gene ID" value="LOC111252442"/>
</dbReference>
<name>A0A7M7KHR5_VARDE</name>
<feature type="chain" id="PRO_5036401551" description="PAT complex subunit CCDC47" evidence="9">
    <location>
        <begin position="28"/>
        <end position="507"/>
    </location>
</feature>
<evidence type="ECO:0000313" key="11">
    <source>
        <dbReference type="Proteomes" id="UP000594260"/>
    </source>
</evidence>
<proteinExistence type="inferred from homology"/>
<organism evidence="10 11">
    <name type="scientific">Varroa destructor</name>
    <name type="common">Honeybee mite</name>
    <dbReference type="NCBI Taxonomy" id="109461"/>
    <lineage>
        <taxon>Eukaryota</taxon>
        <taxon>Metazoa</taxon>
        <taxon>Ecdysozoa</taxon>
        <taxon>Arthropoda</taxon>
        <taxon>Chelicerata</taxon>
        <taxon>Arachnida</taxon>
        <taxon>Acari</taxon>
        <taxon>Parasitiformes</taxon>
        <taxon>Mesostigmata</taxon>
        <taxon>Gamasina</taxon>
        <taxon>Dermanyssoidea</taxon>
        <taxon>Varroidae</taxon>
        <taxon>Varroa</taxon>
    </lineage>
</organism>
<feature type="region of interest" description="Disordered" evidence="8">
    <location>
        <begin position="111"/>
        <end position="140"/>
    </location>
</feature>
<dbReference type="PANTHER" id="PTHR12883">
    <property type="entry name" value="ADIPOCYTE-SPECIFIC PROTEIN 4-RELATED"/>
    <property type="match status" value="1"/>
</dbReference>
<accession>A0A7M7KHR5</accession>
<evidence type="ECO:0000256" key="7">
    <source>
        <dbReference type="ARBA" id="ARBA00034902"/>
    </source>
</evidence>
<reference evidence="10" key="1">
    <citation type="submission" date="2021-01" db="UniProtKB">
        <authorList>
            <consortium name="EnsemblMetazoa"/>
        </authorList>
    </citation>
    <scope>IDENTIFICATION</scope>
</reference>
<evidence type="ECO:0000256" key="9">
    <source>
        <dbReference type="SAM" id="SignalP"/>
    </source>
</evidence>
<sequence length="507" mass="58228">MVSRGEVIMRFWLLSALLVLTLVLANGRPQDDQYEGDPPNNEANEFAEFEEFEDDPQEKQQLLQQTSQQQQRAMPKLEQNEVGRRGKEDDAFVEDDEIDNDADFDHFQDSEEFEGHDQSSERPPISQGSVGGANGGRGSDNDLKITSVPLHLRASWQSYYAEMLMCAALVIYFINFLSGRSKNSRLASAWFDKHVTLLEKNFALVGDDGLKEIQSAGLRKESEHCFTLWCSGRQCVEGMLVELRLIKRQCLVGVLGQLMRPTSDQITYKLKLETMDPFVFCMTSKKNASKLTKEMIDVLTFCPDRKGVPDRVFRDLGEFFAVYSEIGDITQSFFQDQKFTQRLSEYKDCIEMLHVSDQWQGQNALRTAEEASQGTLLKKPETERVVILKISVPGKGRTSEDQMEALEGLLGLVLIVADKASRLRLSKEGRAKADKNRQKVEETFLKNTHVQRQELAQQRRDERIRMERERILAEDDPEKQRRLELREQKRLAKKTTPKLKQMKVRAM</sequence>
<dbReference type="Proteomes" id="UP000594260">
    <property type="component" value="Unplaced"/>
</dbReference>
<evidence type="ECO:0000256" key="1">
    <source>
        <dbReference type="ARBA" id="ARBA00022692"/>
    </source>
</evidence>
<dbReference type="GO" id="GO:0030867">
    <property type="term" value="C:rough endoplasmic reticulum membrane"/>
    <property type="evidence" value="ECO:0007669"/>
    <property type="project" value="UniProtKB-SubCell"/>
</dbReference>
<keyword evidence="3" id="KW-0472">Membrane</keyword>
<dbReference type="InterPro" id="IPR012879">
    <property type="entry name" value="CCDC47"/>
</dbReference>
<evidence type="ECO:0000256" key="8">
    <source>
        <dbReference type="SAM" id="MobiDB-lite"/>
    </source>
</evidence>
<feature type="compositionally biased region" description="Basic residues" evidence="8">
    <location>
        <begin position="491"/>
        <end position="507"/>
    </location>
</feature>
<keyword evidence="11" id="KW-1185">Reference proteome</keyword>
<feature type="region of interest" description="Disordered" evidence="8">
    <location>
        <begin position="50"/>
        <end position="96"/>
    </location>
</feature>
<dbReference type="RefSeq" id="XP_022666076.1">
    <property type="nucleotide sequence ID" value="XM_022810341.1"/>
</dbReference>
<keyword evidence="2" id="KW-1133">Transmembrane helix</keyword>
<evidence type="ECO:0000256" key="6">
    <source>
        <dbReference type="ARBA" id="ARBA00034875"/>
    </source>
</evidence>
<evidence type="ECO:0000256" key="2">
    <source>
        <dbReference type="ARBA" id="ARBA00022989"/>
    </source>
</evidence>
<dbReference type="RefSeq" id="XP_022666075.1">
    <property type="nucleotide sequence ID" value="XM_022810340.1"/>
</dbReference>
<evidence type="ECO:0000256" key="4">
    <source>
        <dbReference type="ARBA" id="ARBA00034697"/>
    </source>
</evidence>
<dbReference type="GeneID" id="111252442"/>
<dbReference type="Pfam" id="PF07946">
    <property type="entry name" value="CCDC47"/>
    <property type="match status" value="1"/>
</dbReference>
<dbReference type="AlphaFoldDB" id="A0A7M7KHR5"/>
<comment type="subcellular location">
    <subcellularLocation>
        <location evidence="4">Rough endoplasmic reticulum membrane</location>
        <topology evidence="4">Single-pass type I membrane protein</topology>
    </subcellularLocation>
</comment>
<dbReference type="GO" id="GO:0005509">
    <property type="term" value="F:calcium ion binding"/>
    <property type="evidence" value="ECO:0007669"/>
    <property type="project" value="InterPro"/>
</dbReference>
<evidence type="ECO:0000256" key="3">
    <source>
        <dbReference type="ARBA" id="ARBA00023136"/>
    </source>
</evidence>
<feature type="compositionally biased region" description="Gly residues" evidence="8">
    <location>
        <begin position="129"/>
        <end position="138"/>
    </location>
</feature>
<evidence type="ECO:0000313" key="10">
    <source>
        <dbReference type="EnsemblMetazoa" id="XP_022666075"/>
    </source>
</evidence>
<feature type="compositionally biased region" description="Low complexity" evidence="8">
    <location>
        <begin position="59"/>
        <end position="71"/>
    </location>
</feature>
<feature type="compositionally biased region" description="Basic and acidic residues" evidence="8">
    <location>
        <begin position="111"/>
        <end position="120"/>
    </location>
</feature>
<feature type="region of interest" description="Disordered" evidence="8">
    <location>
        <begin position="487"/>
        <end position="507"/>
    </location>
</feature>